<proteinExistence type="predicted"/>
<evidence type="ECO:0000313" key="2">
    <source>
        <dbReference type="Proteomes" id="UP001234989"/>
    </source>
</evidence>
<dbReference type="EMBL" id="CP133615">
    <property type="protein sequence ID" value="WMV26590.1"/>
    <property type="molecule type" value="Genomic_DNA"/>
</dbReference>
<gene>
    <name evidence="1" type="ORF">MTR67_019975</name>
</gene>
<dbReference type="AlphaFoldDB" id="A0AAF0TUF6"/>
<keyword evidence="2" id="KW-1185">Reference proteome</keyword>
<name>A0AAF0TUF6_SOLVR</name>
<evidence type="ECO:0000313" key="1">
    <source>
        <dbReference type="EMBL" id="WMV26590.1"/>
    </source>
</evidence>
<protein>
    <submittedName>
        <fullName evidence="1">Uncharacterized protein</fullName>
    </submittedName>
</protein>
<reference evidence="1" key="1">
    <citation type="submission" date="2023-08" db="EMBL/GenBank/DDBJ databases">
        <title>A de novo genome assembly of Solanum verrucosum Schlechtendal, a Mexican diploid species geographically isolated from the other diploid A-genome species in potato relatives.</title>
        <authorList>
            <person name="Hosaka K."/>
        </authorList>
    </citation>
    <scope>NUCLEOTIDE SEQUENCE</scope>
    <source>
        <tissue evidence="1">Young leaves</tissue>
    </source>
</reference>
<accession>A0AAF0TUF6</accession>
<organism evidence="1 2">
    <name type="scientific">Solanum verrucosum</name>
    <dbReference type="NCBI Taxonomy" id="315347"/>
    <lineage>
        <taxon>Eukaryota</taxon>
        <taxon>Viridiplantae</taxon>
        <taxon>Streptophyta</taxon>
        <taxon>Embryophyta</taxon>
        <taxon>Tracheophyta</taxon>
        <taxon>Spermatophyta</taxon>
        <taxon>Magnoliopsida</taxon>
        <taxon>eudicotyledons</taxon>
        <taxon>Gunneridae</taxon>
        <taxon>Pentapetalae</taxon>
        <taxon>asterids</taxon>
        <taxon>lamiids</taxon>
        <taxon>Solanales</taxon>
        <taxon>Solanaceae</taxon>
        <taxon>Solanoideae</taxon>
        <taxon>Solaneae</taxon>
        <taxon>Solanum</taxon>
    </lineage>
</organism>
<dbReference type="Proteomes" id="UP001234989">
    <property type="component" value="Chromosome 4"/>
</dbReference>
<sequence>MENESKKLEDIRIGVHQRAEANQRNLQVMISLNVEAWFTSVSTTTADVAAVMRRGRIEVERYDWCPNLKSRYSLSRRAKKIALELIEFRNEGKDYAVFYYPADENEPITINSAEEFDSRKLQEVEVMTALR</sequence>